<comment type="caution">
    <text evidence="1">The sequence shown here is derived from an EMBL/GenBank/DDBJ whole genome shotgun (WGS) entry which is preliminary data.</text>
</comment>
<gene>
    <name evidence="1" type="ORF">QOL99_17625</name>
</gene>
<sequence>DGLVWATVRNGSTGKALLGPGSRLQVKGGRAELQEGRFLLLGPLSLTALGQPVTLDAGAQVRADLGVGGLKRVAVLAGGARVRVAGKSTRLGAGQAVALGSGRISVFREEEAPWYAPRLTGTGRASVQATRGPVYVTAAGTRTVAR</sequence>
<name>A0ABT7JLL9_9DEIO</name>
<dbReference type="EMBL" id="JASNGB010000410">
    <property type="protein sequence ID" value="MDL2345952.1"/>
    <property type="molecule type" value="Genomic_DNA"/>
</dbReference>
<feature type="non-terminal residue" evidence="1">
    <location>
        <position position="1"/>
    </location>
</feature>
<protein>
    <submittedName>
        <fullName evidence="1">Uncharacterized protein</fullName>
    </submittedName>
</protein>
<proteinExistence type="predicted"/>
<dbReference type="Proteomes" id="UP001302059">
    <property type="component" value="Unassembled WGS sequence"/>
</dbReference>
<reference evidence="1 2" key="1">
    <citation type="submission" date="2023-05" db="EMBL/GenBank/DDBJ databases">
        <authorList>
            <person name="Gao F."/>
        </authorList>
    </citation>
    <scope>NUCLEOTIDE SEQUENCE [LARGE SCALE GENOMIC DNA]</scope>
    <source>
        <strain evidence="1 2">MIMF12</strain>
    </source>
</reference>
<accession>A0ABT7JLL9</accession>
<feature type="non-terminal residue" evidence="1">
    <location>
        <position position="146"/>
    </location>
</feature>
<evidence type="ECO:0000313" key="1">
    <source>
        <dbReference type="EMBL" id="MDL2345952.1"/>
    </source>
</evidence>
<organism evidence="1 2">
    <name type="scientific">Deinococcus rhizophilus</name>
    <dbReference type="NCBI Taxonomy" id="3049544"/>
    <lineage>
        <taxon>Bacteria</taxon>
        <taxon>Thermotogati</taxon>
        <taxon>Deinococcota</taxon>
        <taxon>Deinococci</taxon>
        <taxon>Deinococcales</taxon>
        <taxon>Deinococcaceae</taxon>
        <taxon>Deinococcus</taxon>
    </lineage>
</organism>
<keyword evidence="2" id="KW-1185">Reference proteome</keyword>
<evidence type="ECO:0000313" key="2">
    <source>
        <dbReference type="Proteomes" id="UP001302059"/>
    </source>
</evidence>